<comment type="caution">
    <text evidence="2">The sequence shown here is derived from an EMBL/GenBank/DDBJ whole genome shotgun (WGS) entry which is preliminary data.</text>
</comment>
<evidence type="ECO:0000313" key="2">
    <source>
        <dbReference type="EMBL" id="MRH42363.1"/>
    </source>
</evidence>
<organism evidence="2 3">
    <name type="scientific">Aquibacillus halophilus</name>
    <dbReference type="NCBI Taxonomy" id="930132"/>
    <lineage>
        <taxon>Bacteria</taxon>
        <taxon>Bacillati</taxon>
        <taxon>Bacillota</taxon>
        <taxon>Bacilli</taxon>
        <taxon>Bacillales</taxon>
        <taxon>Bacillaceae</taxon>
        <taxon>Aquibacillus</taxon>
    </lineage>
</organism>
<dbReference type="RefSeq" id="WP_153736016.1">
    <property type="nucleotide sequence ID" value="NZ_WJNG01000005.1"/>
</dbReference>
<name>A0A6A8D9B7_9BACI</name>
<protein>
    <recommendedName>
        <fullName evidence="4">GerMN domain-containing protein</fullName>
    </recommendedName>
</protein>
<dbReference type="EMBL" id="WJNG01000005">
    <property type="protein sequence ID" value="MRH42363.1"/>
    <property type="molecule type" value="Genomic_DNA"/>
</dbReference>
<evidence type="ECO:0000313" key="3">
    <source>
        <dbReference type="Proteomes" id="UP000799092"/>
    </source>
</evidence>
<sequence length="397" mass="45294">MSHNNFNEDRLKELLSRMPAIEDKQNKDQLFNRISSKLDQNKQKVYKKKHIWVIPSIASIAVVFILVFLIQGSFPNNMMYESSDMANDESGSEESTMESADIAINDEDSGTSAGTEEAEIEESDTQLRLDVSSKVAYDENSNSIFIHTAVMNENSTFIIPITLIDSNSSTDLNEYYNQIGMYINENEWGVIEFPFDDITFNILEAENQVILGFPENYEFPNGSTYATMFETILSHMFAPYQINEVILEPYNSNNEELGMFGDIDSFILEKPVDQSYKLFHNDYKDFLVPTPEAEYDNINDAFIDMQSDETDYNLRASIPKDMIFTVDIDGNQLIFNSSNELELTSQDYVNMVEAILATTKSFDYSSVLFSLPVKEIPGYDLRNPIMVPEGVNPIYIN</sequence>
<evidence type="ECO:0008006" key="4">
    <source>
        <dbReference type="Google" id="ProtNLM"/>
    </source>
</evidence>
<dbReference type="OrthoDB" id="2965336at2"/>
<keyword evidence="1" id="KW-0812">Transmembrane</keyword>
<accession>A0A6A8D9B7</accession>
<dbReference type="AlphaFoldDB" id="A0A6A8D9B7"/>
<keyword evidence="1" id="KW-1133">Transmembrane helix</keyword>
<keyword evidence="3" id="KW-1185">Reference proteome</keyword>
<dbReference type="Proteomes" id="UP000799092">
    <property type="component" value="Unassembled WGS sequence"/>
</dbReference>
<reference evidence="2" key="1">
    <citation type="submission" date="2019-11" db="EMBL/GenBank/DDBJ databases">
        <authorList>
            <person name="Li J."/>
        </authorList>
    </citation>
    <scope>NUCLEOTIDE SEQUENCE</scope>
    <source>
        <strain evidence="2">B6B</strain>
    </source>
</reference>
<proteinExistence type="predicted"/>
<gene>
    <name evidence="2" type="ORF">GH741_06665</name>
</gene>
<keyword evidence="1" id="KW-0472">Membrane</keyword>
<feature type="transmembrane region" description="Helical" evidence="1">
    <location>
        <begin position="51"/>
        <end position="70"/>
    </location>
</feature>
<evidence type="ECO:0000256" key="1">
    <source>
        <dbReference type="SAM" id="Phobius"/>
    </source>
</evidence>